<name>A0A2S9IXI1_9HYPH</name>
<dbReference type="RefSeq" id="WP_105740488.1">
    <property type="nucleotide sequence ID" value="NZ_PVBR01000002.1"/>
</dbReference>
<gene>
    <name evidence="1" type="ORF">C5748_03185</name>
</gene>
<keyword evidence="2" id="KW-1185">Reference proteome</keyword>
<proteinExistence type="predicted"/>
<evidence type="ECO:0000313" key="1">
    <source>
        <dbReference type="EMBL" id="PRD45233.1"/>
    </source>
</evidence>
<comment type="caution">
    <text evidence="1">The sequence shown here is derived from an EMBL/GenBank/DDBJ whole genome shotgun (WGS) entry which is preliminary data.</text>
</comment>
<organism evidence="1 2">
    <name type="scientific">Phyllobacterium phragmitis</name>
    <dbReference type="NCBI Taxonomy" id="2670329"/>
    <lineage>
        <taxon>Bacteria</taxon>
        <taxon>Pseudomonadati</taxon>
        <taxon>Pseudomonadota</taxon>
        <taxon>Alphaproteobacteria</taxon>
        <taxon>Hyphomicrobiales</taxon>
        <taxon>Phyllobacteriaceae</taxon>
        <taxon>Phyllobacterium</taxon>
    </lineage>
</organism>
<reference evidence="1 2" key="1">
    <citation type="submission" date="2018-02" db="EMBL/GenBank/DDBJ databases">
        <title>The draft genome of Phyllobacterium sp. 1N-3.</title>
        <authorList>
            <person name="Liu L."/>
            <person name="Li L."/>
            <person name="Zhang X."/>
            <person name="Wang T."/>
            <person name="Liang L."/>
        </authorList>
    </citation>
    <scope>NUCLEOTIDE SEQUENCE [LARGE SCALE GENOMIC DNA]</scope>
    <source>
        <strain evidence="1 2">1N-3</strain>
    </source>
</reference>
<evidence type="ECO:0000313" key="2">
    <source>
        <dbReference type="Proteomes" id="UP000239434"/>
    </source>
</evidence>
<dbReference type="EMBL" id="PVBR01000002">
    <property type="protein sequence ID" value="PRD45233.1"/>
    <property type="molecule type" value="Genomic_DNA"/>
</dbReference>
<dbReference type="Proteomes" id="UP000239434">
    <property type="component" value="Unassembled WGS sequence"/>
</dbReference>
<protein>
    <submittedName>
        <fullName evidence="1">Uncharacterized protein</fullName>
    </submittedName>
</protein>
<dbReference type="AlphaFoldDB" id="A0A2S9IXI1"/>
<accession>A0A2S9IXI1</accession>
<sequence>MIETAHQKGELHHETRAEVYDTFKTIVCGLSGEEQRSLFFTTANKTYRLGCGETRTLQDKAYV</sequence>